<dbReference type="SUPFAM" id="SSF46785">
    <property type="entry name" value="Winged helix' DNA-binding domain"/>
    <property type="match status" value="1"/>
</dbReference>
<dbReference type="Proteomes" id="UP000604066">
    <property type="component" value="Unassembled WGS sequence"/>
</dbReference>
<keyword evidence="1" id="KW-0238">DNA-binding</keyword>
<dbReference type="EMBL" id="JACCBS010000003">
    <property type="protein sequence ID" value="NYE58515.1"/>
    <property type="molecule type" value="Genomic_DNA"/>
</dbReference>
<dbReference type="Gene3D" id="1.10.10.10">
    <property type="entry name" value="Winged helix-like DNA-binding domain superfamily/Winged helix DNA-binding domain"/>
    <property type="match status" value="1"/>
</dbReference>
<evidence type="ECO:0000313" key="1">
    <source>
        <dbReference type="EMBL" id="NYE58515.1"/>
    </source>
</evidence>
<proteinExistence type="predicted"/>
<name>A0ABX2RBX1_9THEO</name>
<dbReference type="RefSeq" id="WP_028052698.1">
    <property type="nucleotide sequence ID" value="NZ_ATYG01000027.1"/>
</dbReference>
<sequence length="94" mass="11018">MKLPLRFRILHLLGVEQKALIPEEIMEKLKDEYGNERQFRKNAIIGHLQSMKAVGLVQTTEVYLTDAGELVERFEITDYGRDRLKYLPAQWKVS</sequence>
<dbReference type="InterPro" id="IPR036388">
    <property type="entry name" value="WH-like_DNA-bd_sf"/>
</dbReference>
<comment type="caution">
    <text evidence="1">The sequence shown here is derived from an EMBL/GenBank/DDBJ whole genome shotgun (WGS) entry which is preliminary data.</text>
</comment>
<dbReference type="GO" id="GO:0003677">
    <property type="term" value="F:DNA binding"/>
    <property type="evidence" value="ECO:0007669"/>
    <property type="project" value="UniProtKB-KW"/>
</dbReference>
<dbReference type="InterPro" id="IPR036390">
    <property type="entry name" value="WH_DNA-bd_sf"/>
</dbReference>
<organism evidence="1 2">
    <name type="scientific">Carboxydothermus ferrireducens DSM 11255</name>
    <dbReference type="NCBI Taxonomy" id="1119529"/>
    <lineage>
        <taxon>Bacteria</taxon>
        <taxon>Bacillati</taxon>
        <taxon>Bacillota</taxon>
        <taxon>Clostridia</taxon>
        <taxon>Thermoanaerobacterales</taxon>
        <taxon>Thermoanaerobacteraceae</taxon>
        <taxon>Carboxydothermus</taxon>
    </lineage>
</organism>
<protein>
    <submittedName>
        <fullName evidence="1">DNA-binding PadR family transcriptional regulator</fullName>
    </submittedName>
</protein>
<reference evidence="1 2" key="1">
    <citation type="submission" date="2020-07" db="EMBL/GenBank/DDBJ databases">
        <title>Genomic Encyclopedia of Type Strains, Phase III (KMG-III): the genomes of soil and plant-associated and newly described type strains.</title>
        <authorList>
            <person name="Whitman W."/>
        </authorList>
    </citation>
    <scope>NUCLEOTIDE SEQUENCE [LARGE SCALE GENOMIC DNA]</scope>
    <source>
        <strain evidence="1 2">DSM 11255</strain>
    </source>
</reference>
<gene>
    <name evidence="1" type="ORF">HDG70_002266</name>
</gene>
<keyword evidence="2" id="KW-1185">Reference proteome</keyword>
<accession>A0ABX2RBX1</accession>
<evidence type="ECO:0000313" key="2">
    <source>
        <dbReference type="Proteomes" id="UP000604066"/>
    </source>
</evidence>